<comment type="subcellular location">
    <subcellularLocation>
        <location evidence="1">Membrane</location>
        <topology evidence="1">Multi-pass membrane protein</topology>
    </subcellularLocation>
</comment>
<dbReference type="EC" id="2.4.99.28" evidence="7"/>
<dbReference type="Pfam" id="PF01098">
    <property type="entry name" value="FTSW_RODA_SPOVE"/>
    <property type="match status" value="1"/>
</dbReference>
<comment type="caution">
    <text evidence="10">The sequence shown here is derived from an EMBL/GenBank/DDBJ whole genome shotgun (WGS) entry which is preliminary data.</text>
</comment>
<dbReference type="PANTHER" id="PTHR30474">
    <property type="entry name" value="CELL CYCLE PROTEIN"/>
    <property type="match status" value="1"/>
</dbReference>
<keyword evidence="3 9" id="KW-0812">Transmembrane</keyword>
<dbReference type="GO" id="GO:0015648">
    <property type="term" value="F:lipid-linked peptidoglycan transporter activity"/>
    <property type="evidence" value="ECO:0007669"/>
    <property type="project" value="TreeGrafter"/>
</dbReference>
<dbReference type="InterPro" id="IPR001182">
    <property type="entry name" value="FtsW/RodA"/>
</dbReference>
<protein>
    <recommendedName>
        <fullName evidence="7">peptidoglycan glycosyltransferase</fullName>
        <ecNumber evidence="7">2.4.99.28</ecNumber>
    </recommendedName>
</protein>
<feature type="transmembrane region" description="Helical" evidence="9">
    <location>
        <begin position="59"/>
        <end position="77"/>
    </location>
</feature>
<keyword evidence="4" id="KW-0133">Cell shape</keyword>
<evidence type="ECO:0000256" key="6">
    <source>
        <dbReference type="ARBA" id="ARBA00023136"/>
    </source>
</evidence>
<evidence type="ECO:0000256" key="2">
    <source>
        <dbReference type="ARBA" id="ARBA00004752"/>
    </source>
</evidence>
<feature type="transmembrane region" description="Helical" evidence="9">
    <location>
        <begin position="29"/>
        <end position="47"/>
    </location>
</feature>
<dbReference type="GO" id="GO:0051301">
    <property type="term" value="P:cell division"/>
    <property type="evidence" value="ECO:0007669"/>
    <property type="project" value="InterPro"/>
</dbReference>
<feature type="transmembrane region" description="Helical" evidence="9">
    <location>
        <begin position="320"/>
        <end position="337"/>
    </location>
</feature>
<dbReference type="GO" id="GO:0032153">
    <property type="term" value="C:cell division site"/>
    <property type="evidence" value="ECO:0007669"/>
    <property type="project" value="TreeGrafter"/>
</dbReference>
<accession>A0A3D9UVV5</accession>
<dbReference type="InterPro" id="IPR011923">
    <property type="entry name" value="RodA/MrdB"/>
</dbReference>
<sequence length="386" mass="40589">MSVTRTAAGAPPGGWTADSRQLSWTRSDWGLLLAASALCGIGALLVWSATRHVDGAGYLVRHLINTAIGVTLAVLVIRTDSRIIRALAPWVYLGAVLGLVLVLSPLGSTINGSRSWIQVPGFSIQPAELAKVALCVGLAMILAERGERAAPPPRADVWLAVVIAGVPILLVLAQPDLGSALVLVMLTLGVVAVSGASRWWLMSAAALMAAGVFAAVRTDLLDPYQRARLTAFADPGADPTGIGYQVQQVKIAIGSGGWTGQGLFSGRQTQGGFIPFQQTDFVFSVAGEEFGFIGALIVVALLGLVVVRGILIARRAQDSFGRLVAVGVVGWFLFQILENLGMNLGLMPVTGLPLPFVSYGGSSMFACWIAIGLLENVHLVSLRRLY</sequence>
<organism evidence="10 11">
    <name type="scientific">Calidifontibacter indicus</name>
    <dbReference type="NCBI Taxonomy" id="419650"/>
    <lineage>
        <taxon>Bacteria</taxon>
        <taxon>Bacillati</taxon>
        <taxon>Actinomycetota</taxon>
        <taxon>Actinomycetes</taxon>
        <taxon>Micrococcales</taxon>
        <taxon>Dermacoccaceae</taxon>
        <taxon>Calidifontibacter</taxon>
    </lineage>
</organism>
<feature type="transmembrane region" description="Helical" evidence="9">
    <location>
        <begin position="155"/>
        <end position="172"/>
    </location>
</feature>
<feature type="transmembrane region" description="Helical" evidence="9">
    <location>
        <begin position="89"/>
        <end position="110"/>
    </location>
</feature>
<dbReference type="GO" id="GO:0008360">
    <property type="term" value="P:regulation of cell shape"/>
    <property type="evidence" value="ECO:0007669"/>
    <property type="project" value="UniProtKB-KW"/>
</dbReference>
<evidence type="ECO:0000256" key="4">
    <source>
        <dbReference type="ARBA" id="ARBA00022960"/>
    </source>
</evidence>
<keyword evidence="5 9" id="KW-1133">Transmembrane helix</keyword>
<evidence type="ECO:0000313" key="11">
    <source>
        <dbReference type="Proteomes" id="UP000256253"/>
    </source>
</evidence>
<dbReference type="AlphaFoldDB" id="A0A3D9UVV5"/>
<feature type="transmembrane region" description="Helical" evidence="9">
    <location>
        <begin position="178"/>
        <end position="194"/>
    </location>
</feature>
<dbReference type="Proteomes" id="UP000256253">
    <property type="component" value="Unassembled WGS sequence"/>
</dbReference>
<comment type="catalytic activity">
    <reaction evidence="8">
        <text>[GlcNAc-(1-&gt;4)-Mur2Ac(oyl-L-Ala-gamma-D-Glu-L-Lys-D-Ala-D-Ala)](n)-di-trans,octa-cis-undecaprenyl diphosphate + beta-D-GlcNAc-(1-&gt;4)-Mur2Ac(oyl-L-Ala-gamma-D-Glu-L-Lys-D-Ala-D-Ala)-di-trans,octa-cis-undecaprenyl diphosphate = [GlcNAc-(1-&gt;4)-Mur2Ac(oyl-L-Ala-gamma-D-Glu-L-Lys-D-Ala-D-Ala)](n+1)-di-trans,octa-cis-undecaprenyl diphosphate + di-trans,octa-cis-undecaprenyl diphosphate + H(+)</text>
        <dbReference type="Rhea" id="RHEA:23708"/>
        <dbReference type="Rhea" id="RHEA-COMP:9602"/>
        <dbReference type="Rhea" id="RHEA-COMP:9603"/>
        <dbReference type="ChEBI" id="CHEBI:15378"/>
        <dbReference type="ChEBI" id="CHEBI:58405"/>
        <dbReference type="ChEBI" id="CHEBI:60033"/>
        <dbReference type="ChEBI" id="CHEBI:78435"/>
        <dbReference type="EC" id="2.4.99.28"/>
    </reaction>
</comment>
<feature type="transmembrane region" description="Helical" evidence="9">
    <location>
        <begin position="357"/>
        <end position="374"/>
    </location>
</feature>
<comment type="pathway">
    <text evidence="2">Cell wall biogenesis; peptidoglycan biosynthesis.</text>
</comment>
<dbReference type="InterPro" id="IPR018365">
    <property type="entry name" value="Cell_cycle_FtsW-rel_CS"/>
</dbReference>
<evidence type="ECO:0000256" key="8">
    <source>
        <dbReference type="ARBA" id="ARBA00049902"/>
    </source>
</evidence>
<evidence type="ECO:0000256" key="9">
    <source>
        <dbReference type="SAM" id="Phobius"/>
    </source>
</evidence>
<dbReference type="NCBIfam" id="TIGR02210">
    <property type="entry name" value="rodA_shape"/>
    <property type="match status" value="1"/>
</dbReference>
<dbReference type="EMBL" id="QTUA01000001">
    <property type="protein sequence ID" value="REF30745.1"/>
    <property type="molecule type" value="Genomic_DNA"/>
</dbReference>
<evidence type="ECO:0000256" key="1">
    <source>
        <dbReference type="ARBA" id="ARBA00004141"/>
    </source>
</evidence>
<keyword evidence="6 9" id="KW-0472">Membrane</keyword>
<keyword evidence="11" id="KW-1185">Reference proteome</keyword>
<proteinExistence type="predicted"/>
<evidence type="ECO:0000313" key="10">
    <source>
        <dbReference type="EMBL" id="REF30745.1"/>
    </source>
</evidence>
<evidence type="ECO:0000256" key="7">
    <source>
        <dbReference type="ARBA" id="ARBA00044770"/>
    </source>
</evidence>
<dbReference type="GO" id="GO:0005886">
    <property type="term" value="C:plasma membrane"/>
    <property type="evidence" value="ECO:0007669"/>
    <property type="project" value="TreeGrafter"/>
</dbReference>
<name>A0A3D9UVV5_9MICO</name>
<gene>
    <name evidence="10" type="ORF">DFJ65_1761</name>
</gene>
<dbReference type="PROSITE" id="PS00428">
    <property type="entry name" value="FTSW_RODA_SPOVE"/>
    <property type="match status" value="1"/>
</dbReference>
<reference evidence="10 11" key="1">
    <citation type="submission" date="2018-08" db="EMBL/GenBank/DDBJ databases">
        <title>Sequencing the genomes of 1000 actinobacteria strains.</title>
        <authorList>
            <person name="Klenk H.-P."/>
        </authorList>
    </citation>
    <scope>NUCLEOTIDE SEQUENCE [LARGE SCALE GENOMIC DNA]</scope>
    <source>
        <strain evidence="10 11">DSM 22967</strain>
    </source>
</reference>
<feature type="transmembrane region" description="Helical" evidence="9">
    <location>
        <begin position="290"/>
        <end position="313"/>
    </location>
</feature>
<evidence type="ECO:0000256" key="5">
    <source>
        <dbReference type="ARBA" id="ARBA00022989"/>
    </source>
</evidence>
<evidence type="ECO:0000256" key="3">
    <source>
        <dbReference type="ARBA" id="ARBA00022692"/>
    </source>
</evidence>
<dbReference type="GO" id="GO:0008955">
    <property type="term" value="F:peptidoglycan glycosyltransferase activity"/>
    <property type="evidence" value="ECO:0007669"/>
    <property type="project" value="UniProtKB-EC"/>
</dbReference>
<dbReference type="PANTHER" id="PTHR30474:SF14">
    <property type="entry name" value="CELL CYCLE PROTEIN"/>
    <property type="match status" value="1"/>
</dbReference>